<dbReference type="SUPFAM" id="SSF48452">
    <property type="entry name" value="TPR-like"/>
    <property type="match status" value="1"/>
</dbReference>
<gene>
    <name evidence="9" type="ORF">KXQ929_LOCUS26933</name>
</gene>
<name>A0A819M543_9BILA</name>
<dbReference type="Gene3D" id="2.40.128.20">
    <property type="match status" value="1"/>
</dbReference>
<feature type="transmembrane region" description="Helical" evidence="7">
    <location>
        <begin position="870"/>
        <end position="889"/>
    </location>
</feature>
<feature type="transmembrane region" description="Helical" evidence="7">
    <location>
        <begin position="688"/>
        <end position="714"/>
    </location>
</feature>
<protein>
    <recommendedName>
        <fullName evidence="8">G-protein coupled receptors family 1 profile domain-containing protein</fullName>
    </recommendedName>
</protein>
<dbReference type="CDD" id="cd00637">
    <property type="entry name" value="7tm_classA_rhodopsin-like"/>
    <property type="match status" value="1"/>
</dbReference>
<keyword evidence="5 7" id="KW-0472">Membrane</keyword>
<dbReference type="GO" id="GO:0016020">
    <property type="term" value="C:membrane"/>
    <property type="evidence" value="ECO:0007669"/>
    <property type="project" value="UniProtKB-SubCell"/>
</dbReference>
<dbReference type="PANTHER" id="PTHR11955">
    <property type="entry name" value="FATTY ACID BINDING PROTEIN"/>
    <property type="match status" value="1"/>
</dbReference>
<evidence type="ECO:0000256" key="4">
    <source>
        <dbReference type="ARBA" id="ARBA00022989"/>
    </source>
</evidence>
<feature type="transmembrane region" description="Helical" evidence="7">
    <location>
        <begin position="946"/>
        <end position="965"/>
    </location>
</feature>
<sequence>MASNSSIEALKGTWDYVNGDDIGDFLKEIGVGMVGRLAAKGIKPRLVITETDGIWTLRTETTLKTMTLSFTPNVEYEDTTPDGREIKGIVRFENGKWIQKTVDKNGKESMITRWIDEKDQQQIIMETKIQKINEIFQSGRHKQAITDIQTLIEESSADNEIFKAYNCLGTYLNLMGQHNEAVEAWINALKLLEDNAGGVDKFNEGQLVEWINISIVLARIMYRQGREGSGVSHKFNSVCYTASKMSESEEEEWKKERFQAAVKYYKQVIDKIPQGASETKIKIRTELAQALFTSGNFDEAVQIYEEAFNNDGDTTWLYKAADCSWQQEKKEQAYTRLQQLITTDPTFADAYQLCATYFTEKNDITQADEYTRRYKFYSWVPKFCRHIEYNEDNILLLETIQSDKALECIETTLTEDTSKRSTEFLASICYHHYHGAVENKAFQVLEQRGIASEGDEREFIGSLLMHLIKKHQSICTIKGAASALAGMKYDELFDILANLLPQDLNICFPMHIPNALGKLGDRRAIPLLIKMIEEPTDTQNDNSDSSDDFLLSGGTSRLIVECCLALSSFIDDEKVKEVLLNGINKEEIREACFAVLAVCTEEKKYFDELEKILTDGNILDYMVIEYLQNNVNKSQQIENLLKLNEALLILNKRSDMLRDMSSNTTNDVDNSTSIIADASSSMLIPTRVVFYIFLLLDIPSVICSLLLLYYFIRLPEVHHHNESNQIIIYLLIGSFLVTSLDIPLMLPYLHNYSYIPSMAHPNIFCIFWIMYDYGMYSINLWLMTLACLERYLRIFFKQLITHNAKRHFFLYYVSAITIVLFVFFWYLYLIALYPCEQSQFDFTQILCGFPCYKTVGSVTIQNTDWAIADLLPLFLSILFIFILFSHVFYQRHRVSKHLTQQNIWKRTRKMFLQLLPITIIFLVFNMPLIIVGLLAISNPWYNTTPYFYVNSLSYCLSLCMPFAILSRQSVIQKRLATLLRLRRLNRTRPTNISVMPLRLGNTVTVRRSILATGMLDGL</sequence>
<dbReference type="InterPro" id="IPR011990">
    <property type="entry name" value="TPR-like_helical_dom_sf"/>
</dbReference>
<evidence type="ECO:0000313" key="9">
    <source>
        <dbReference type="EMBL" id="CAF3973849.1"/>
    </source>
</evidence>
<keyword evidence="6" id="KW-0802">TPR repeat</keyword>
<dbReference type="SUPFAM" id="SSF50814">
    <property type="entry name" value="Lipocalins"/>
    <property type="match status" value="1"/>
</dbReference>
<dbReference type="InterPro" id="IPR031259">
    <property type="entry name" value="ILBP"/>
</dbReference>
<feature type="transmembrane region" description="Helical" evidence="7">
    <location>
        <begin position="766"/>
        <end position="788"/>
    </location>
</feature>
<evidence type="ECO:0000256" key="5">
    <source>
        <dbReference type="ARBA" id="ARBA00023136"/>
    </source>
</evidence>
<comment type="subcellular location">
    <subcellularLocation>
        <location evidence="1">Membrane</location>
    </subcellularLocation>
</comment>
<dbReference type="Pfam" id="PF14559">
    <property type="entry name" value="TPR_19"/>
    <property type="match status" value="1"/>
</dbReference>
<feature type="transmembrane region" description="Helical" evidence="7">
    <location>
        <begin position="809"/>
        <end position="833"/>
    </location>
</feature>
<dbReference type="InterPro" id="IPR017452">
    <property type="entry name" value="GPCR_Rhodpsn_7TM"/>
</dbReference>
<keyword evidence="4 7" id="KW-1133">Transmembrane helix</keyword>
<evidence type="ECO:0000256" key="2">
    <source>
        <dbReference type="ARBA" id="ARBA00008390"/>
    </source>
</evidence>
<evidence type="ECO:0000256" key="1">
    <source>
        <dbReference type="ARBA" id="ARBA00004370"/>
    </source>
</evidence>
<dbReference type="InterPro" id="IPR012674">
    <property type="entry name" value="Calycin"/>
</dbReference>
<evidence type="ECO:0000256" key="3">
    <source>
        <dbReference type="ARBA" id="ARBA00022692"/>
    </source>
</evidence>
<keyword evidence="3 7" id="KW-0812">Transmembrane</keyword>
<dbReference type="SMART" id="SM00028">
    <property type="entry name" value="TPR"/>
    <property type="match status" value="2"/>
</dbReference>
<dbReference type="Gene3D" id="1.20.1070.10">
    <property type="entry name" value="Rhodopsin 7-helix transmembrane proteins"/>
    <property type="match status" value="1"/>
</dbReference>
<feature type="repeat" description="TPR" evidence="6">
    <location>
        <begin position="281"/>
        <end position="314"/>
    </location>
</feature>
<dbReference type="Proteomes" id="UP000663868">
    <property type="component" value="Unassembled WGS sequence"/>
</dbReference>
<comment type="similarity">
    <text evidence="2">Belongs to the calycin superfamily. Fatty-acid binding protein (FABP) family.</text>
</comment>
<reference evidence="9" key="1">
    <citation type="submission" date="2021-02" db="EMBL/GenBank/DDBJ databases">
        <authorList>
            <person name="Nowell W R."/>
        </authorList>
    </citation>
    <scope>NUCLEOTIDE SEQUENCE</scope>
</reference>
<proteinExistence type="inferred from homology"/>
<dbReference type="AlphaFoldDB" id="A0A819M543"/>
<dbReference type="SUPFAM" id="SSF81321">
    <property type="entry name" value="Family A G protein-coupled receptor-like"/>
    <property type="match status" value="1"/>
</dbReference>
<dbReference type="Gene3D" id="1.25.40.10">
    <property type="entry name" value="Tetratricopeptide repeat domain"/>
    <property type="match status" value="2"/>
</dbReference>
<feature type="transmembrane region" description="Helical" evidence="7">
    <location>
        <begin position="726"/>
        <end position="746"/>
    </location>
</feature>
<dbReference type="GO" id="GO:0008289">
    <property type="term" value="F:lipid binding"/>
    <property type="evidence" value="ECO:0007669"/>
    <property type="project" value="UniProtKB-KW"/>
</dbReference>
<dbReference type="EMBL" id="CAJOBB010002495">
    <property type="protein sequence ID" value="CAF3973849.1"/>
    <property type="molecule type" value="Genomic_DNA"/>
</dbReference>
<feature type="domain" description="G-protein coupled receptors family 1 profile" evidence="8">
    <location>
        <begin position="703"/>
        <end position="964"/>
    </location>
</feature>
<organism evidence="9 10">
    <name type="scientific">Adineta steineri</name>
    <dbReference type="NCBI Taxonomy" id="433720"/>
    <lineage>
        <taxon>Eukaryota</taxon>
        <taxon>Metazoa</taxon>
        <taxon>Spiralia</taxon>
        <taxon>Gnathifera</taxon>
        <taxon>Rotifera</taxon>
        <taxon>Eurotatoria</taxon>
        <taxon>Bdelloidea</taxon>
        <taxon>Adinetida</taxon>
        <taxon>Adinetidae</taxon>
        <taxon>Adineta</taxon>
    </lineage>
</organism>
<feature type="repeat" description="TPR" evidence="6">
    <location>
        <begin position="162"/>
        <end position="195"/>
    </location>
</feature>
<dbReference type="CDD" id="cd00742">
    <property type="entry name" value="FABP"/>
    <property type="match status" value="1"/>
</dbReference>
<dbReference type="PROSITE" id="PS50262">
    <property type="entry name" value="G_PROTEIN_RECEP_F1_2"/>
    <property type="match status" value="1"/>
</dbReference>
<accession>A0A819M543</accession>
<evidence type="ECO:0000256" key="6">
    <source>
        <dbReference type="PROSITE-ProRule" id="PRU00339"/>
    </source>
</evidence>
<evidence type="ECO:0000256" key="7">
    <source>
        <dbReference type="SAM" id="Phobius"/>
    </source>
</evidence>
<evidence type="ECO:0000259" key="8">
    <source>
        <dbReference type="PROSITE" id="PS50262"/>
    </source>
</evidence>
<dbReference type="PROSITE" id="PS50005">
    <property type="entry name" value="TPR"/>
    <property type="match status" value="2"/>
</dbReference>
<comment type="caution">
    <text evidence="9">The sequence shown here is derived from an EMBL/GenBank/DDBJ whole genome shotgun (WGS) entry which is preliminary data.</text>
</comment>
<evidence type="ECO:0000313" key="10">
    <source>
        <dbReference type="Proteomes" id="UP000663868"/>
    </source>
</evidence>
<dbReference type="InterPro" id="IPR019734">
    <property type="entry name" value="TPR_rpt"/>
</dbReference>
<feature type="transmembrane region" description="Helical" evidence="7">
    <location>
        <begin position="910"/>
        <end position="934"/>
    </location>
</feature>